<dbReference type="Pfam" id="PF13708">
    <property type="entry name" value="DUF4942"/>
    <property type="match status" value="1"/>
</dbReference>
<dbReference type="InterPro" id="IPR031339">
    <property type="entry name" value="DUF4942"/>
</dbReference>
<evidence type="ECO:0000313" key="2">
    <source>
        <dbReference type="EMBL" id="QGH63017.1"/>
    </source>
</evidence>
<gene>
    <name evidence="2" type="ORF">GHV41_20225</name>
</gene>
<evidence type="ECO:0000259" key="1">
    <source>
        <dbReference type="Pfam" id="PF13708"/>
    </source>
</evidence>
<dbReference type="AlphaFoldDB" id="A0A5Q2VBW2"/>
<evidence type="ECO:0000313" key="3">
    <source>
        <dbReference type="Proteomes" id="UP000381260"/>
    </source>
</evidence>
<sequence length="54" mass="6474">MKESYQRLARAIEDEMFAMKYFQKGTVHITVKRHDLVHKLNEIVAKHYPNMLGR</sequence>
<accession>A0A5Q2VBW2</accession>
<dbReference type="EMBL" id="CP045913">
    <property type="protein sequence ID" value="QGH63017.1"/>
    <property type="molecule type" value="Genomic_DNA"/>
</dbReference>
<proteinExistence type="predicted"/>
<feature type="domain" description="DUF4942" evidence="1">
    <location>
        <begin position="6"/>
        <end position="49"/>
    </location>
</feature>
<protein>
    <submittedName>
        <fullName evidence="2">DUF4942 domain-containing protein</fullName>
    </submittedName>
</protein>
<name>A0A5Q2VBW2_SERPR</name>
<dbReference type="Proteomes" id="UP000381260">
    <property type="component" value="Chromosome"/>
</dbReference>
<reference evidence="2 3" key="1">
    <citation type="submission" date="2019-11" db="EMBL/GenBank/DDBJ databases">
        <title>The Phosphoenolpyruvate Phosphotransferase System Regulates Serratia proteamaculans 336X Biofilm Formation and Wheat Roots colonization.</title>
        <authorList>
            <person name="Liu F."/>
        </authorList>
    </citation>
    <scope>NUCLEOTIDE SEQUENCE [LARGE SCALE GENOMIC DNA]</scope>
    <source>
        <strain evidence="2 3">336X</strain>
    </source>
</reference>
<organism evidence="2 3">
    <name type="scientific">Serratia proteamaculans</name>
    <dbReference type="NCBI Taxonomy" id="28151"/>
    <lineage>
        <taxon>Bacteria</taxon>
        <taxon>Pseudomonadati</taxon>
        <taxon>Pseudomonadota</taxon>
        <taxon>Gammaproteobacteria</taxon>
        <taxon>Enterobacterales</taxon>
        <taxon>Yersiniaceae</taxon>
        <taxon>Serratia</taxon>
    </lineage>
</organism>